<evidence type="ECO:0000313" key="13">
    <source>
        <dbReference type="Proteomes" id="UP000054564"/>
    </source>
</evidence>
<dbReference type="GO" id="GO:0008474">
    <property type="term" value="F:palmitoyl-(protein) hydrolase activity"/>
    <property type="evidence" value="ECO:0007669"/>
    <property type="project" value="UniProtKB-EC"/>
</dbReference>
<protein>
    <recommendedName>
        <fullName evidence="3">Acyl-protein thioesterase 1</fullName>
        <ecNumber evidence="2">3.1.2.22</ecNumber>
    </recommendedName>
    <alternativeName>
        <fullName evidence="8">Palmitoyl-protein hydrolase</fullName>
    </alternativeName>
</protein>
<dbReference type="STRING" id="1165861.A0A0L0VPG0"/>
<comment type="function">
    <text evidence="7">Hydrolyzes fatty acids from S-acylated cysteine residues in proteins with a strong preference for palmitoylated G-alpha proteins over other acyl substrates. Mediates the deacylation of G-alpha proteins such as GPA1 in vivo, but has weak or no activity toward palmitoylated Ras proteins. Has weak lysophospholipase activity in vitro; however such activity may not exist in vivo.</text>
</comment>
<evidence type="ECO:0000256" key="4">
    <source>
        <dbReference type="ARBA" id="ARBA00022487"/>
    </source>
</evidence>
<dbReference type="SUPFAM" id="SSF53474">
    <property type="entry name" value="alpha/beta-Hydrolases"/>
    <property type="match status" value="1"/>
</dbReference>
<dbReference type="InterPro" id="IPR003140">
    <property type="entry name" value="PLipase/COase/thioEstase"/>
</dbReference>
<comment type="similarity">
    <text evidence="1">Belongs to the AB hydrolase superfamily. AB hydrolase 2 family.</text>
</comment>
<sequence>MNHFHNIPTNSSQQPVKLGQEWHNNAELSGPLAVIPSVMLFNLYLEYQDGTLKPLEYKILLPAVINPNNWTCIVLHGLGDYHASDSFRLREALLGLRPGLFEPMSFIIPSTDPLPVTVFGGQLWSTWFDIRNWTDIHRDKDIVHMKTNVRRLIHIIYHHHLDMNRTIIAGFSQGLGWLWFAMVVGWFGNAVWRVRKICAPTPTRWLTGGLGDQLPRFLFDSEFRLPNQQTGKKNLLLFVKLGGRLPNKLWVLEFRLPKNPWTRILSGQPNGNVDSSVSRTSGAFGSWNSNSGESINQGPKYIPIPKVYTQIWSVVYIYGSSTAAGCSNPTPRGHW</sequence>
<evidence type="ECO:0000256" key="7">
    <source>
        <dbReference type="ARBA" id="ARBA00029392"/>
    </source>
</evidence>
<dbReference type="EC" id="3.1.2.22" evidence="2"/>
<gene>
    <name evidence="12" type="ORF">PSTG_05518</name>
</gene>
<keyword evidence="13" id="KW-1185">Reference proteome</keyword>
<organism evidence="12 13">
    <name type="scientific">Puccinia striiformis f. sp. tritici PST-78</name>
    <dbReference type="NCBI Taxonomy" id="1165861"/>
    <lineage>
        <taxon>Eukaryota</taxon>
        <taxon>Fungi</taxon>
        <taxon>Dikarya</taxon>
        <taxon>Basidiomycota</taxon>
        <taxon>Pucciniomycotina</taxon>
        <taxon>Pucciniomycetes</taxon>
        <taxon>Pucciniales</taxon>
        <taxon>Pucciniaceae</taxon>
        <taxon>Puccinia</taxon>
    </lineage>
</organism>
<dbReference type="PANTHER" id="PTHR10655">
    <property type="entry name" value="LYSOPHOSPHOLIPASE-RELATED"/>
    <property type="match status" value="1"/>
</dbReference>
<evidence type="ECO:0000256" key="9">
    <source>
        <dbReference type="ARBA" id="ARBA00047337"/>
    </source>
</evidence>
<comment type="caution">
    <text evidence="12">The sequence shown here is derived from an EMBL/GenBank/DDBJ whole genome shotgun (WGS) entry which is preliminary data.</text>
</comment>
<proteinExistence type="inferred from homology"/>
<keyword evidence="10" id="KW-1133">Transmembrane helix</keyword>
<dbReference type="OrthoDB" id="2506865at2759"/>
<accession>A0A0L0VPG0</accession>
<dbReference type="InterPro" id="IPR029058">
    <property type="entry name" value="AB_hydrolase_fold"/>
</dbReference>
<name>A0A0L0VPG0_9BASI</name>
<dbReference type="GO" id="GO:0005737">
    <property type="term" value="C:cytoplasm"/>
    <property type="evidence" value="ECO:0007669"/>
    <property type="project" value="TreeGrafter"/>
</dbReference>
<dbReference type="GO" id="GO:0052689">
    <property type="term" value="F:carboxylic ester hydrolase activity"/>
    <property type="evidence" value="ECO:0007669"/>
    <property type="project" value="UniProtKB-KW"/>
</dbReference>
<evidence type="ECO:0000256" key="5">
    <source>
        <dbReference type="ARBA" id="ARBA00022801"/>
    </source>
</evidence>
<keyword evidence="10" id="KW-0472">Membrane</keyword>
<keyword evidence="6" id="KW-0443">Lipid metabolism</keyword>
<evidence type="ECO:0000256" key="8">
    <source>
        <dbReference type="ARBA" id="ARBA00031195"/>
    </source>
</evidence>
<evidence type="ECO:0000256" key="2">
    <source>
        <dbReference type="ARBA" id="ARBA00012423"/>
    </source>
</evidence>
<dbReference type="GO" id="GO:0006631">
    <property type="term" value="P:fatty acid metabolic process"/>
    <property type="evidence" value="ECO:0007669"/>
    <property type="project" value="UniProtKB-KW"/>
</dbReference>
<dbReference type="AlphaFoldDB" id="A0A0L0VPG0"/>
<evidence type="ECO:0000256" key="3">
    <source>
        <dbReference type="ARBA" id="ARBA00014923"/>
    </source>
</evidence>
<dbReference type="Proteomes" id="UP000054564">
    <property type="component" value="Unassembled WGS sequence"/>
</dbReference>
<comment type="catalytic activity">
    <reaction evidence="9">
        <text>S-hexadecanoyl-L-cysteinyl-[protein] + H2O = L-cysteinyl-[protein] + hexadecanoate + H(+)</text>
        <dbReference type="Rhea" id="RHEA:19233"/>
        <dbReference type="Rhea" id="RHEA-COMP:10131"/>
        <dbReference type="Rhea" id="RHEA-COMP:11032"/>
        <dbReference type="ChEBI" id="CHEBI:7896"/>
        <dbReference type="ChEBI" id="CHEBI:15377"/>
        <dbReference type="ChEBI" id="CHEBI:15378"/>
        <dbReference type="ChEBI" id="CHEBI:29950"/>
        <dbReference type="ChEBI" id="CHEBI:74151"/>
        <dbReference type="EC" id="3.1.2.22"/>
    </reaction>
</comment>
<evidence type="ECO:0000256" key="1">
    <source>
        <dbReference type="ARBA" id="ARBA00006499"/>
    </source>
</evidence>
<feature type="domain" description="Phospholipase/carboxylesterase/thioesterase" evidence="11">
    <location>
        <begin position="67"/>
        <end position="174"/>
    </location>
</feature>
<dbReference type="EMBL" id="AJIL01000031">
    <property type="protein sequence ID" value="KNF01164.1"/>
    <property type="molecule type" value="Genomic_DNA"/>
</dbReference>
<keyword evidence="4" id="KW-0719">Serine esterase</keyword>
<dbReference type="PANTHER" id="PTHR10655:SF17">
    <property type="entry name" value="LYSOPHOSPHOLIPASE-LIKE PROTEIN 1"/>
    <property type="match status" value="1"/>
</dbReference>
<dbReference type="Gene3D" id="3.40.50.1820">
    <property type="entry name" value="alpha/beta hydrolase"/>
    <property type="match status" value="1"/>
</dbReference>
<dbReference type="Pfam" id="PF02230">
    <property type="entry name" value="Abhydrolase_2"/>
    <property type="match status" value="1"/>
</dbReference>
<evidence type="ECO:0000256" key="10">
    <source>
        <dbReference type="SAM" id="Phobius"/>
    </source>
</evidence>
<evidence type="ECO:0000313" key="12">
    <source>
        <dbReference type="EMBL" id="KNF01164.1"/>
    </source>
</evidence>
<dbReference type="InterPro" id="IPR050565">
    <property type="entry name" value="LYPA1-2/EST-like"/>
</dbReference>
<keyword evidence="5" id="KW-0378">Hydrolase</keyword>
<evidence type="ECO:0000259" key="11">
    <source>
        <dbReference type="Pfam" id="PF02230"/>
    </source>
</evidence>
<reference evidence="13" key="1">
    <citation type="submission" date="2014-03" db="EMBL/GenBank/DDBJ databases">
        <title>The Genome Sequence of Puccinia striiformis f. sp. tritici PST-78.</title>
        <authorList>
            <consortium name="The Broad Institute Genome Sequencing Platform"/>
            <person name="Cuomo C."/>
            <person name="Hulbert S."/>
            <person name="Chen X."/>
            <person name="Walker B."/>
            <person name="Young S.K."/>
            <person name="Zeng Q."/>
            <person name="Gargeya S."/>
            <person name="Fitzgerald M."/>
            <person name="Haas B."/>
            <person name="Abouelleil A."/>
            <person name="Alvarado L."/>
            <person name="Arachchi H.M."/>
            <person name="Berlin A.M."/>
            <person name="Chapman S.B."/>
            <person name="Goldberg J."/>
            <person name="Griggs A."/>
            <person name="Gujja S."/>
            <person name="Hansen M."/>
            <person name="Howarth C."/>
            <person name="Imamovic A."/>
            <person name="Larimer J."/>
            <person name="McCowan C."/>
            <person name="Montmayeur A."/>
            <person name="Murphy C."/>
            <person name="Neiman D."/>
            <person name="Pearson M."/>
            <person name="Priest M."/>
            <person name="Roberts A."/>
            <person name="Saif S."/>
            <person name="Shea T."/>
            <person name="Sisk P."/>
            <person name="Sykes S."/>
            <person name="Wortman J."/>
            <person name="Nusbaum C."/>
            <person name="Birren B."/>
        </authorList>
    </citation>
    <scope>NUCLEOTIDE SEQUENCE [LARGE SCALE GENOMIC DNA]</scope>
    <source>
        <strain evidence="13">race PST-78</strain>
    </source>
</reference>
<keyword evidence="6" id="KW-0276">Fatty acid metabolism</keyword>
<evidence type="ECO:0000256" key="6">
    <source>
        <dbReference type="ARBA" id="ARBA00022832"/>
    </source>
</evidence>
<keyword evidence="10" id="KW-0812">Transmembrane</keyword>
<feature type="transmembrane region" description="Helical" evidence="10">
    <location>
        <begin position="167"/>
        <end position="188"/>
    </location>
</feature>